<sequence length="69" mass="7058">MVAQFVYEAKAVERGSNVWVATSSKAVDSRAADVQLRVANVSPAEVSRGESLDRGAPAPVGGGRGGDVT</sequence>
<evidence type="ECO:0000313" key="2">
    <source>
        <dbReference type="EMBL" id="CAH2096137.1"/>
    </source>
</evidence>
<dbReference type="EMBL" id="CAKOGL010000016">
    <property type="protein sequence ID" value="CAH2096137.1"/>
    <property type="molecule type" value="Genomic_DNA"/>
</dbReference>
<accession>A0AAU9UDG4</accession>
<feature type="region of interest" description="Disordered" evidence="1">
    <location>
        <begin position="43"/>
        <end position="69"/>
    </location>
</feature>
<proteinExistence type="predicted"/>
<evidence type="ECO:0000256" key="1">
    <source>
        <dbReference type="SAM" id="MobiDB-lite"/>
    </source>
</evidence>
<reference evidence="2" key="1">
    <citation type="submission" date="2022-03" db="EMBL/GenBank/DDBJ databases">
        <authorList>
            <person name="Tunstrom K."/>
        </authorList>
    </citation>
    <scope>NUCLEOTIDE SEQUENCE</scope>
</reference>
<evidence type="ECO:0000313" key="3">
    <source>
        <dbReference type="Proteomes" id="UP001153954"/>
    </source>
</evidence>
<name>A0AAU9UDG4_EUPED</name>
<feature type="compositionally biased region" description="Gly residues" evidence="1">
    <location>
        <begin position="60"/>
        <end position="69"/>
    </location>
</feature>
<gene>
    <name evidence="2" type="ORF">EEDITHA_LOCUS11514</name>
</gene>
<protein>
    <submittedName>
        <fullName evidence="2">Uncharacterized protein</fullName>
    </submittedName>
</protein>
<comment type="caution">
    <text evidence="2">The sequence shown here is derived from an EMBL/GenBank/DDBJ whole genome shotgun (WGS) entry which is preliminary data.</text>
</comment>
<dbReference type="Proteomes" id="UP001153954">
    <property type="component" value="Unassembled WGS sequence"/>
</dbReference>
<organism evidence="2 3">
    <name type="scientific">Euphydryas editha</name>
    <name type="common">Edith's checkerspot</name>
    <dbReference type="NCBI Taxonomy" id="104508"/>
    <lineage>
        <taxon>Eukaryota</taxon>
        <taxon>Metazoa</taxon>
        <taxon>Ecdysozoa</taxon>
        <taxon>Arthropoda</taxon>
        <taxon>Hexapoda</taxon>
        <taxon>Insecta</taxon>
        <taxon>Pterygota</taxon>
        <taxon>Neoptera</taxon>
        <taxon>Endopterygota</taxon>
        <taxon>Lepidoptera</taxon>
        <taxon>Glossata</taxon>
        <taxon>Ditrysia</taxon>
        <taxon>Papilionoidea</taxon>
        <taxon>Nymphalidae</taxon>
        <taxon>Nymphalinae</taxon>
        <taxon>Euphydryas</taxon>
    </lineage>
</organism>
<dbReference type="AlphaFoldDB" id="A0AAU9UDG4"/>
<keyword evidence="3" id="KW-1185">Reference proteome</keyword>